<keyword evidence="11" id="KW-1185">Reference proteome</keyword>
<evidence type="ECO:0000256" key="5">
    <source>
        <dbReference type="ARBA" id="ARBA00022824"/>
    </source>
</evidence>
<evidence type="ECO:0000256" key="4">
    <source>
        <dbReference type="ARBA" id="ARBA00022692"/>
    </source>
</evidence>
<dbReference type="InterPro" id="IPR025929">
    <property type="entry name" value="INSIG_fam"/>
</dbReference>
<keyword evidence="4 9" id="KW-0812">Transmembrane</keyword>
<comment type="similarity">
    <text evidence="2">Belongs to the INSIG family.</text>
</comment>
<reference evidence="10" key="1">
    <citation type="journal article" date="2023" name="G3 (Bethesda)">
        <title>Whole genome assembly and annotation of the endangered Caribbean coral Acropora cervicornis.</title>
        <authorList>
            <person name="Selwyn J.D."/>
            <person name="Vollmer S.V."/>
        </authorList>
    </citation>
    <scope>NUCLEOTIDE SEQUENCE</scope>
    <source>
        <strain evidence="10">K2</strain>
    </source>
</reference>
<accession>A0AAD9V5R2</accession>
<dbReference type="GO" id="GO:0032869">
    <property type="term" value="P:cellular response to insulin stimulus"/>
    <property type="evidence" value="ECO:0007669"/>
    <property type="project" value="TreeGrafter"/>
</dbReference>
<reference evidence="10" key="2">
    <citation type="journal article" date="2023" name="Science">
        <title>Genomic signatures of disease resistance in endangered staghorn corals.</title>
        <authorList>
            <person name="Vollmer S.V."/>
            <person name="Selwyn J.D."/>
            <person name="Despard B.A."/>
            <person name="Roesel C.L."/>
        </authorList>
    </citation>
    <scope>NUCLEOTIDE SEQUENCE</scope>
    <source>
        <strain evidence="10">K2</strain>
    </source>
</reference>
<keyword evidence="6 9" id="KW-1133">Transmembrane helix</keyword>
<evidence type="ECO:0000313" key="11">
    <source>
        <dbReference type="Proteomes" id="UP001249851"/>
    </source>
</evidence>
<dbReference type="GO" id="GO:0032937">
    <property type="term" value="C:SREBP-SCAP-Insig complex"/>
    <property type="evidence" value="ECO:0007669"/>
    <property type="project" value="TreeGrafter"/>
</dbReference>
<evidence type="ECO:0000313" key="10">
    <source>
        <dbReference type="EMBL" id="KAK2562082.1"/>
    </source>
</evidence>
<evidence type="ECO:0000256" key="3">
    <source>
        <dbReference type="ARBA" id="ARBA00022548"/>
    </source>
</evidence>
<evidence type="ECO:0000256" key="2">
    <source>
        <dbReference type="ARBA" id="ARBA00007475"/>
    </source>
</evidence>
<evidence type="ECO:0000256" key="1">
    <source>
        <dbReference type="ARBA" id="ARBA00004477"/>
    </source>
</evidence>
<dbReference type="GO" id="GO:0006695">
    <property type="term" value="P:cholesterol biosynthetic process"/>
    <property type="evidence" value="ECO:0007669"/>
    <property type="project" value="TreeGrafter"/>
</dbReference>
<keyword evidence="8" id="KW-1207">Sterol metabolism</keyword>
<feature type="transmembrane region" description="Helical" evidence="9">
    <location>
        <begin position="167"/>
        <end position="190"/>
    </location>
</feature>
<comment type="subcellular location">
    <subcellularLocation>
        <location evidence="1">Endoplasmic reticulum membrane</location>
        <topology evidence="1">Multi-pass membrane protein</topology>
    </subcellularLocation>
</comment>
<sequence length="237" mass="26592">MDVTMQCLLCGRRSTSNGQFILKFFRQMAPSVVNVFVRGVVLFILGAFFAFVLFMFSVLPEVRRKRIHAVDFGIIVNLFSSVWWIAPSSGTMAALVGIIYPCTDVRLGKPHKLQREWSSVAKCVVLFLGISHACAKIPFNSPKHIALFLAVSSLVLWWLFDRSKNGLGLAVLVTICFCATLQVIIYLGVFRNDEPDFLFARAWIPLYFFCGVVTFGSIGRQLAMTEYNFGGSKEHVD</sequence>
<gene>
    <name evidence="10" type="ORF">P5673_014827</name>
</gene>
<evidence type="ECO:0000256" key="8">
    <source>
        <dbReference type="ARBA" id="ARBA00023166"/>
    </source>
</evidence>
<feature type="transmembrane region" description="Helical" evidence="9">
    <location>
        <begin position="202"/>
        <end position="223"/>
    </location>
</feature>
<dbReference type="GO" id="GO:0036316">
    <property type="term" value="P:SREBP-SCAP complex retention in endoplasmic reticulum"/>
    <property type="evidence" value="ECO:0007669"/>
    <property type="project" value="TreeGrafter"/>
</dbReference>
<dbReference type="Proteomes" id="UP001249851">
    <property type="component" value="Unassembled WGS sequence"/>
</dbReference>
<keyword evidence="7 9" id="KW-0472">Membrane</keyword>
<comment type="caution">
    <text evidence="10">The sequence shown here is derived from an EMBL/GenBank/DDBJ whole genome shotgun (WGS) entry which is preliminary data.</text>
</comment>
<dbReference type="Pfam" id="PF07281">
    <property type="entry name" value="INSIG"/>
    <property type="match status" value="1"/>
</dbReference>
<keyword evidence="8" id="KW-0753">Steroid metabolism</keyword>
<keyword evidence="8" id="KW-0443">Lipid metabolism</keyword>
<dbReference type="PANTHER" id="PTHR15301">
    <property type="entry name" value="INSULIN-INDUCED GENE 1"/>
    <property type="match status" value="1"/>
</dbReference>
<keyword evidence="3" id="KW-0153">Cholesterol metabolism</keyword>
<keyword evidence="5" id="KW-0256">Endoplasmic reticulum</keyword>
<dbReference type="AlphaFoldDB" id="A0AAD9V5R2"/>
<feature type="transmembrane region" description="Helical" evidence="9">
    <location>
        <begin position="35"/>
        <end position="56"/>
    </location>
</feature>
<evidence type="ECO:0000256" key="7">
    <source>
        <dbReference type="ARBA" id="ARBA00023136"/>
    </source>
</evidence>
<protein>
    <submittedName>
        <fullName evidence="10">Insulin-induced gene 2 protein</fullName>
    </submittedName>
</protein>
<name>A0AAD9V5R2_ACRCE</name>
<dbReference type="PANTHER" id="PTHR15301:SF3">
    <property type="entry name" value="PROTEIN NSG1-RELATED"/>
    <property type="match status" value="1"/>
</dbReference>
<evidence type="ECO:0000256" key="6">
    <source>
        <dbReference type="ARBA" id="ARBA00022989"/>
    </source>
</evidence>
<organism evidence="10 11">
    <name type="scientific">Acropora cervicornis</name>
    <name type="common">Staghorn coral</name>
    <dbReference type="NCBI Taxonomy" id="6130"/>
    <lineage>
        <taxon>Eukaryota</taxon>
        <taxon>Metazoa</taxon>
        <taxon>Cnidaria</taxon>
        <taxon>Anthozoa</taxon>
        <taxon>Hexacorallia</taxon>
        <taxon>Scleractinia</taxon>
        <taxon>Astrocoeniina</taxon>
        <taxon>Acroporidae</taxon>
        <taxon>Acropora</taxon>
    </lineage>
</organism>
<evidence type="ECO:0000256" key="9">
    <source>
        <dbReference type="SAM" id="Phobius"/>
    </source>
</evidence>
<proteinExistence type="inferred from homology"/>
<dbReference type="GO" id="GO:0032933">
    <property type="term" value="P:SREBP signaling pathway"/>
    <property type="evidence" value="ECO:0007669"/>
    <property type="project" value="TreeGrafter"/>
</dbReference>
<dbReference type="EMBL" id="JARQWQ010000030">
    <property type="protein sequence ID" value="KAK2562082.1"/>
    <property type="molecule type" value="Genomic_DNA"/>
</dbReference>
<feature type="transmembrane region" description="Helical" evidence="9">
    <location>
        <begin position="145"/>
        <end position="160"/>
    </location>
</feature>